<proteinExistence type="predicted"/>
<evidence type="ECO:0000256" key="1">
    <source>
        <dbReference type="ARBA" id="ARBA00004141"/>
    </source>
</evidence>
<reference evidence="7" key="3">
    <citation type="submission" date="2025-09" db="UniProtKB">
        <authorList>
            <consortium name="Ensembl"/>
        </authorList>
    </citation>
    <scope>IDENTIFICATION</scope>
</reference>
<reference evidence="8" key="1">
    <citation type="submission" date="2003-08" db="EMBL/GenBank/DDBJ databases">
        <authorList>
            <person name="Birren B."/>
            <person name="Nusbaum C."/>
            <person name="Abebe A."/>
            <person name="Abouelleil A."/>
            <person name="Adekoya E."/>
            <person name="Ait-zahra M."/>
            <person name="Allen N."/>
            <person name="Allen T."/>
            <person name="An P."/>
            <person name="Anderson M."/>
            <person name="Anderson S."/>
            <person name="Arachchi H."/>
            <person name="Armbruster J."/>
            <person name="Bachantsang P."/>
            <person name="Baldwin J."/>
            <person name="Barry A."/>
            <person name="Bayul T."/>
            <person name="Blitshsteyn B."/>
            <person name="Bloom T."/>
            <person name="Blye J."/>
            <person name="Boguslavskiy L."/>
            <person name="Borowsky M."/>
            <person name="Boukhgalter B."/>
            <person name="Brunache A."/>
            <person name="Butler J."/>
            <person name="Calixte N."/>
            <person name="Calvo S."/>
            <person name="Camarata J."/>
            <person name="Campo K."/>
            <person name="Chang J."/>
            <person name="Cheshatsang Y."/>
            <person name="Citroen M."/>
            <person name="Collymore A."/>
            <person name="Considine T."/>
            <person name="Cook A."/>
            <person name="Cooke P."/>
            <person name="Corum B."/>
            <person name="Cuomo C."/>
            <person name="David R."/>
            <person name="Dawoe T."/>
            <person name="Degray S."/>
            <person name="Dodge S."/>
            <person name="Dooley K."/>
            <person name="Dorje P."/>
            <person name="Dorjee K."/>
            <person name="Dorris L."/>
            <person name="Duffey N."/>
            <person name="Dupes A."/>
            <person name="Elkins T."/>
            <person name="Engels R."/>
            <person name="Erickson J."/>
            <person name="Farina A."/>
            <person name="Faro S."/>
            <person name="Ferreira P."/>
            <person name="Fischer H."/>
            <person name="Fitzgerald M."/>
            <person name="Foley K."/>
            <person name="Gage D."/>
            <person name="Galagan J."/>
            <person name="Gearin G."/>
            <person name="Gnerre S."/>
            <person name="Gnirke A."/>
            <person name="Goyette A."/>
            <person name="Graham J."/>
            <person name="Grandbois E."/>
            <person name="Gyaltsen K."/>
            <person name="Hafez N."/>
            <person name="Hagopian D."/>
            <person name="Hagos B."/>
            <person name="Hall J."/>
            <person name="Hatcher B."/>
            <person name="Heller A."/>
            <person name="Higgins H."/>
            <person name="Honan T."/>
            <person name="Horn A."/>
            <person name="Houde N."/>
            <person name="Hughes L."/>
            <person name="Hulme W."/>
            <person name="Husby E."/>
            <person name="Iliev I."/>
            <person name="Jaffe D."/>
            <person name="Jones C."/>
            <person name="Kamal M."/>
            <person name="Kamat A."/>
            <person name="Kamvysselis M."/>
            <person name="Karlsson E."/>
            <person name="Kells C."/>
            <person name="Kieu A."/>
            <person name="Kisner P."/>
            <person name="Kodira C."/>
            <person name="Kulbokas E."/>
            <person name="Labutti K."/>
            <person name="Lama D."/>
            <person name="Landers T."/>
            <person name="Leger J."/>
            <person name="Levine S."/>
            <person name="Lewis D."/>
            <person name="Lewis T."/>
            <person name="Lindblad-toh K."/>
            <person name="Liu X."/>
            <person name="Lokyitsang T."/>
            <person name="Lokyitsang Y."/>
            <person name="Lucien O."/>
            <person name="Lui A."/>
            <person name="Ma L.J."/>
            <person name="Mabbitt R."/>
            <person name="Macdonald J."/>
            <person name="Maclean C."/>
            <person name="Major J."/>
            <person name="Manning J."/>
            <person name="Marabella R."/>
            <person name="Maru K."/>
            <person name="Matthews C."/>
            <person name="Mauceli E."/>
            <person name="Mccarthy M."/>
            <person name="Mcdonough S."/>
            <person name="Mcghee T."/>
            <person name="Meldrim J."/>
            <person name="Meneus L."/>
            <person name="Mesirov J."/>
            <person name="Mihalev A."/>
            <person name="Mihova T."/>
            <person name="Mikkelsen T."/>
            <person name="Mlenga V."/>
            <person name="Moru K."/>
            <person name="Mozes J."/>
            <person name="Mulrain L."/>
            <person name="Munson G."/>
            <person name="Naylor J."/>
            <person name="Newes C."/>
            <person name="Nguyen C."/>
            <person name="Nguyen N."/>
            <person name="Nguyen T."/>
            <person name="Nicol R."/>
            <person name="Nielsen C."/>
            <person name="Nizzari M."/>
            <person name="Norbu C."/>
            <person name="Norbu N."/>
            <person name="O'donnell P."/>
            <person name="Okoawo O."/>
            <person name="O'leary S."/>
            <person name="Omotosho B."/>
            <person name="O'neill K."/>
            <person name="Osman S."/>
            <person name="Parker S."/>
            <person name="Perrin D."/>
            <person name="Phunkhang P."/>
            <person name="Piqani B."/>
            <person name="Purcell S."/>
            <person name="Rachupka T."/>
            <person name="Ramasamy U."/>
            <person name="Rameau R."/>
            <person name="Ray V."/>
            <person name="Raymond C."/>
            <person name="Retta R."/>
            <person name="Richardson S."/>
            <person name="Rise C."/>
            <person name="Rodriguez J."/>
            <person name="Rogers J."/>
            <person name="Rogov P."/>
            <person name="Rutman M."/>
            <person name="Schupbach R."/>
            <person name="Seaman C."/>
            <person name="Settipalli S."/>
            <person name="Sharpe T."/>
            <person name="Sheridan J."/>
            <person name="Sherpa N."/>
            <person name="Shi J."/>
            <person name="Smirnov S."/>
            <person name="Smith C."/>
            <person name="Sougnez C."/>
            <person name="Spencer B."/>
            <person name="Stalker J."/>
            <person name="Stange-thomann N."/>
            <person name="Stavropoulos S."/>
            <person name="Stetson K."/>
            <person name="Stone C."/>
            <person name="Stone S."/>
            <person name="Stubbs M."/>
            <person name="Talamas J."/>
            <person name="Tchuinga P."/>
            <person name="Tenzing P."/>
            <person name="Tesfaye S."/>
            <person name="Theodore J."/>
            <person name="Thoulutsang Y."/>
            <person name="Topham K."/>
            <person name="Towey S."/>
            <person name="Tsamla T."/>
            <person name="Tsomo N."/>
            <person name="Vallee D."/>
            <person name="Vassiliev H."/>
            <person name="Venkataraman V."/>
            <person name="Vinson J."/>
            <person name="Vo A."/>
            <person name="Wade C."/>
            <person name="Wang S."/>
            <person name="Wangchuk T."/>
            <person name="Wangdi T."/>
            <person name="Whittaker C."/>
            <person name="Wilkinson J."/>
            <person name="Wu Y."/>
            <person name="Wyman D."/>
            <person name="Yadav S."/>
            <person name="Yang S."/>
            <person name="Yang X."/>
            <person name="Yeager S."/>
            <person name="Yee E."/>
            <person name="Young G."/>
            <person name="Zainoun J."/>
            <person name="Zembeck L."/>
            <person name="Zimmer A."/>
            <person name="Zody M."/>
            <person name="Lander E."/>
        </authorList>
    </citation>
    <scope>NUCLEOTIDE SEQUENCE [LARGE SCALE GENOMIC DNA]</scope>
</reference>
<evidence type="ECO:0000256" key="5">
    <source>
        <dbReference type="SAM" id="MobiDB-lite"/>
    </source>
</evidence>
<keyword evidence="4 6" id="KW-0472">Membrane</keyword>
<feature type="transmembrane region" description="Helical" evidence="6">
    <location>
        <begin position="12"/>
        <end position="34"/>
    </location>
</feature>
<reference evidence="7" key="2">
    <citation type="submission" date="2025-08" db="UniProtKB">
        <authorList>
            <consortium name="Ensembl"/>
        </authorList>
    </citation>
    <scope>IDENTIFICATION</scope>
</reference>
<evidence type="ECO:0000256" key="6">
    <source>
        <dbReference type="SAM" id="Phobius"/>
    </source>
</evidence>
<keyword evidence="2 6" id="KW-0812">Transmembrane</keyword>
<dbReference type="SUPFAM" id="SSF103473">
    <property type="entry name" value="MFS general substrate transporter"/>
    <property type="match status" value="1"/>
</dbReference>
<feature type="region of interest" description="Disordered" evidence="5">
    <location>
        <begin position="137"/>
        <end position="158"/>
    </location>
</feature>
<dbReference type="GeneTree" id="ENSGT00940000162538"/>
<evidence type="ECO:0000256" key="2">
    <source>
        <dbReference type="ARBA" id="ARBA00022692"/>
    </source>
</evidence>
<dbReference type="Gene3D" id="1.20.1250.20">
    <property type="entry name" value="MFS general substrate transporter like domains"/>
    <property type="match status" value="1"/>
</dbReference>
<dbReference type="InParanoid" id="H2YPY8"/>
<accession>H2YPY8</accession>
<feature type="transmembrane region" description="Helical" evidence="6">
    <location>
        <begin position="73"/>
        <end position="95"/>
    </location>
</feature>
<evidence type="ECO:0000256" key="3">
    <source>
        <dbReference type="ARBA" id="ARBA00022989"/>
    </source>
</evidence>
<dbReference type="HOGENOM" id="CLU_1668794_0_0_1"/>
<comment type="subcellular location">
    <subcellularLocation>
        <location evidence="1">Membrane</location>
        <topology evidence="1">Multi-pass membrane protein</topology>
    </subcellularLocation>
</comment>
<keyword evidence="3 6" id="KW-1133">Transmembrane helix</keyword>
<evidence type="ECO:0000313" key="8">
    <source>
        <dbReference type="Proteomes" id="UP000007875"/>
    </source>
</evidence>
<dbReference type="PANTHER" id="PTHR24064">
    <property type="entry name" value="SOLUTE CARRIER FAMILY 22 MEMBER"/>
    <property type="match status" value="1"/>
</dbReference>
<evidence type="ECO:0000313" key="7">
    <source>
        <dbReference type="Ensembl" id="ENSCSAVP00000007396.1"/>
    </source>
</evidence>
<name>H2YPY8_CIOSA</name>
<evidence type="ECO:0000256" key="4">
    <source>
        <dbReference type="ARBA" id="ARBA00023136"/>
    </source>
</evidence>
<evidence type="ECO:0008006" key="9">
    <source>
        <dbReference type="Google" id="ProtNLM"/>
    </source>
</evidence>
<sequence length="158" mass="17294">MQLRGGNVVLETVGSILVMIGRFGISGSFACIYIQGPQLFPTSGRTTAIGLCSMAARIGAIITPFSLQAQMDIPWLTPVIFGIAAFIAATISLTFPKTSGKQLTSNFTQAEQFFKSHFHTNVFTKLPFLKSKRSSKKSEETEIMMKKITSPHKNKECV</sequence>
<organism evidence="7 8">
    <name type="scientific">Ciona savignyi</name>
    <name type="common">Pacific transparent sea squirt</name>
    <dbReference type="NCBI Taxonomy" id="51511"/>
    <lineage>
        <taxon>Eukaryota</taxon>
        <taxon>Metazoa</taxon>
        <taxon>Chordata</taxon>
        <taxon>Tunicata</taxon>
        <taxon>Ascidiacea</taxon>
        <taxon>Phlebobranchia</taxon>
        <taxon>Cionidae</taxon>
        <taxon>Ciona</taxon>
    </lineage>
</organism>
<dbReference type="OMA" id="TNIRNAG"/>
<dbReference type="Proteomes" id="UP000007875">
    <property type="component" value="Unassembled WGS sequence"/>
</dbReference>
<dbReference type="InterPro" id="IPR036259">
    <property type="entry name" value="MFS_trans_sf"/>
</dbReference>
<dbReference type="STRING" id="51511.ENSCSAVP00000007396"/>
<keyword evidence="8" id="KW-1185">Reference proteome</keyword>
<dbReference type="GO" id="GO:0016020">
    <property type="term" value="C:membrane"/>
    <property type="evidence" value="ECO:0007669"/>
    <property type="project" value="UniProtKB-SubCell"/>
</dbReference>
<dbReference type="eggNOG" id="KOG0255">
    <property type="taxonomic scope" value="Eukaryota"/>
</dbReference>
<dbReference type="AlphaFoldDB" id="H2YPY8"/>
<protein>
    <recommendedName>
        <fullName evidence="9">Major facilitator superfamily (MFS) profile domain-containing protein</fullName>
    </recommendedName>
</protein>
<dbReference type="Ensembl" id="ENSCSAVT00000007493.1">
    <property type="protein sequence ID" value="ENSCSAVP00000007396.1"/>
    <property type="gene ID" value="ENSCSAVG00000004418.1"/>
</dbReference>